<proteinExistence type="predicted"/>
<dbReference type="InterPro" id="IPR036259">
    <property type="entry name" value="MFS_trans_sf"/>
</dbReference>
<feature type="transmembrane region" description="Helical" evidence="8">
    <location>
        <begin position="62"/>
        <end position="79"/>
    </location>
</feature>
<gene>
    <name evidence="9" type="primary">28954272</name>
</gene>
<feature type="region of interest" description="Disordered" evidence="7">
    <location>
        <begin position="1"/>
        <end position="21"/>
    </location>
</feature>
<evidence type="ECO:0000256" key="4">
    <source>
        <dbReference type="ARBA" id="ARBA00022989"/>
    </source>
</evidence>
<feature type="transmembrane region" description="Helical" evidence="8">
    <location>
        <begin position="300"/>
        <end position="316"/>
    </location>
</feature>
<feature type="transmembrane region" description="Helical" evidence="8">
    <location>
        <begin position="459"/>
        <end position="480"/>
    </location>
</feature>
<dbReference type="VEuPathDB" id="FungiDB:FOXG_12980"/>
<evidence type="ECO:0000313" key="9">
    <source>
        <dbReference type="EnsemblFungi" id="FOXG_12980P0"/>
    </source>
</evidence>
<evidence type="ECO:0000256" key="7">
    <source>
        <dbReference type="SAM" id="MobiDB-lite"/>
    </source>
</evidence>
<evidence type="ECO:0000256" key="2">
    <source>
        <dbReference type="ARBA" id="ARBA00022448"/>
    </source>
</evidence>
<keyword evidence="4 8" id="KW-1133">Transmembrane helix</keyword>
<dbReference type="SUPFAM" id="SSF103473">
    <property type="entry name" value="MFS general substrate transporter"/>
    <property type="match status" value="1"/>
</dbReference>
<dbReference type="FunFam" id="1.20.1250.20:FF:000057">
    <property type="entry name" value="MFS general substrate transporter"/>
    <property type="match status" value="1"/>
</dbReference>
<feature type="transmembrane region" description="Helical" evidence="8">
    <location>
        <begin position="158"/>
        <end position="180"/>
    </location>
</feature>
<dbReference type="PROSITE" id="PS50850">
    <property type="entry name" value="MFS"/>
    <property type="match status" value="1"/>
</dbReference>
<dbReference type="Gene3D" id="1.20.1250.20">
    <property type="entry name" value="MFS general substrate transporter like domains"/>
    <property type="match status" value="2"/>
</dbReference>
<evidence type="ECO:0000256" key="8">
    <source>
        <dbReference type="SAM" id="Phobius"/>
    </source>
</evidence>
<dbReference type="InterPro" id="IPR011701">
    <property type="entry name" value="MFS"/>
</dbReference>
<feature type="transmembrane region" description="Helical" evidence="8">
    <location>
        <begin position="103"/>
        <end position="120"/>
    </location>
</feature>
<feature type="transmembrane region" description="Helical" evidence="8">
    <location>
        <begin position="192"/>
        <end position="216"/>
    </location>
</feature>
<dbReference type="PANTHER" id="PTHR43791">
    <property type="entry name" value="PERMEASE-RELATED"/>
    <property type="match status" value="1"/>
</dbReference>
<dbReference type="Proteomes" id="UP000002489">
    <property type="component" value="Unassembled WGS sequence"/>
</dbReference>
<dbReference type="Pfam" id="PF07690">
    <property type="entry name" value="MFS_1"/>
    <property type="match status" value="1"/>
</dbReference>
<dbReference type="GO" id="GO:0022857">
    <property type="term" value="F:transmembrane transporter activity"/>
    <property type="evidence" value="ECO:0007669"/>
    <property type="project" value="InterPro"/>
</dbReference>
<keyword evidence="2" id="KW-0813">Transport</keyword>
<keyword evidence="5 8" id="KW-0472">Membrane</keyword>
<dbReference type="PANTHER" id="PTHR43791:SF62">
    <property type="entry name" value="MAJOR FACILITATOR SUPERFAMILY (MFS) PROFILE DOMAIN-CONTAINING PROTEIN"/>
    <property type="match status" value="1"/>
</dbReference>
<dbReference type="FunFam" id="1.20.1250.20:FF:000013">
    <property type="entry name" value="MFS general substrate transporter"/>
    <property type="match status" value="1"/>
</dbReference>
<dbReference type="AlphaFoldDB" id="A0A0D2Y9L0"/>
<organism evidence="9 10">
    <name type="scientific">Fusarium oxysporum (strain Fo5176)</name>
    <name type="common">Fusarium vascular wilt</name>
    <dbReference type="NCBI Taxonomy" id="660025"/>
    <lineage>
        <taxon>Eukaryota</taxon>
        <taxon>Fungi</taxon>
        <taxon>Dikarya</taxon>
        <taxon>Ascomycota</taxon>
        <taxon>Pezizomycotina</taxon>
        <taxon>Sordariomycetes</taxon>
        <taxon>Hypocreomycetidae</taxon>
        <taxon>Hypocreales</taxon>
        <taxon>Nectriaceae</taxon>
        <taxon>Fusarium</taxon>
        <taxon>Fusarium oxysporum species complex</taxon>
    </lineage>
</organism>
<comment type="subcellular location">
    <subcellularLocation>
        <location evidence="1">Membrane</location>
        <topology evidence="1">Multi-pass membrane protein</topology>
    </subcellularLocation>
</comment>
<feature type="transmembrane region" description="Helical" evidence="8">
    <location>
        <begin position="426"/>
        <end position="447"/>
    </location>
</feature>
<feature type="transmembrane region" description="Helical" evidence="8">
    <location>
        <begin position="228"/>
        <end position="248"/>
    </location>
</feature>
<dbReference type="EnsemblFungi" id="FOXG_12980T0">
    <property type="protein sequence ID" value="FOXG_12980P0"/>
    <property type="gene ID" value="FOXG_12980"/>
</dbReference>
<evidence type="ECO:0000256" key="1">
    <source>
        <dbReference type="ARBA" id="ARBA00004141"/>
    </source>
</evidence>
<name>A0A0D2Y9L0_FUSOF</name>
<dbReference type="InterPro" id="IPR020846">
    <property type="entry name" value="MFS_dom"/>
</dbReference>
<keyword evidence="3 8" id="KW-0812">Transmembrane</keyword>
<feature type="transmembrane region" description="Helical" evidence="8">
    <location>
        <begin position="393"/>
        <end position="414"/>
    </location>
</feature>
<reference evidence="10" key="1">
    <citation type="journal article" date="2012" name="Mol. Plant Microbe Interact.">
        <title>A highly conserved effector in Fusarium oxysporum is required for full virulence on Arabidopsis.</title>
        <authorList>
            <person name="Thatcher L.F."/>
            <person name="Gardiner D.M."/>
            <person name="Kazan K."/>
            <person name="Manners J."/>
        </authorList>
    </citation>
    <scope>NUCLEOTIDE SEQUENCE [LARGE SCALE GENOMIC DNA]</scope>
    <source>
        <strain evidence="10">Fo5176</strain>
    </source>
</reference>
<feature type="transmembrane region" description="Helical" evidence="8">
    <location>
        <begin position="369"/>
        <end position="387"/>
    </location>
</feature>
<feature type="compositionally biased region" description="Polar residues" evidence="7">
    <location>
        <begin position="1"/>
        <end position="19"/>
    </location>
</feature>
<accession>A0A0D2Y9L0</accession>
<sequence>MTQQSDPTDNVSADKQNPVSPFVEHVDRSEGTMHNEKGVALADSDVIDEEYRAREKKLVRKLDMTLMPIIFILYLFNYLDRNNIAQAKLDSFEEDLGLTGNDFNIAVSILNVGYMLMQLPSNMILTRVRPSIYMPIWVCAWSCISAATAGVHNFSGLIAVRFFLGVSEAPFFPGAFYLLSCWYTRKELALRYAVLYSGLVLATAISGLLAAGVFAGLSGAHGLAGWRWLFIIEGAGSFFFGAAAFFILPDFPNSKTGATQWLFNEGERELSVSRMSSDAVSNQEQNESIRYGLKLAVTDYKVWLFALMLCSNHTAYGFNNFFPAIVRGFNLGDRTITLVCTAPPYLIGAVLSYAIAWSSDRRAERGYHISIPMIVAMVGYIINVSVLNIPARYFAAFLYVSGCFGANAAVYSWAATSVSQTPQKKACATAIINVVGQFGNILSPYFFDDKDEPRYTKAMLLLMAFCVLNASLCFLMKFILHRENKKIIAQHEGTVIIPNLYTL</sequence>
<dbReference type="GO" id="GO:0016020">
    <property type="term" value="C:membrane"/>
    <property type="evidence" value="ECO:0007669"/>
    <property type="project" value="UniProtKB-SubCell"/>
</dbReference>
<evidence type="ECO:0000256" key="6">
    <source>
        <dbReference type="ARBA" id="ARBA00023180"/>
    </source>
</evidence>
<feature type="transmembrane region" description="Helical" evidence="8">
    <location>
        <begin position="132"/>
        <end position="152"/>
    </location>
</feature>
<reference evidence="9" key="2">
    <citation type="submission" date="2025-08" db="UniProtKB">
        <authorList>
            <consortium name="EnsemblFungi"/>
        </authorList>
    </citation>
    <scope>IDENTIFICATION</scope>
    <source>
        <strain evidence="9">4287 / CBS 123668 / FGSC 9935 / NRRL 34936</strain>
    </source>
</reference>
<keyword evidence="6" id="KW-0325">Glycoprotein</keyword>
<feature type="transmembrane region" description="Helical" evidence="8">
    <location>
        <begin position="336"/>
        <end position="357"/>
    </location>
</feature>
<evidence type="ECO:0000256" key="5">
    <source>
        <dbReference type="ARBA" id="ARBA00023136"/>
    </source>
</evidence>
<protein>
    <submittedName>
        <fullName evidence="9">Uncharacterized protein</fullName>
    </submittedName>
</protein>
<evidence type="ECO:0000256" key="3">
    <source>
        <dbReference type="ARBA" id="ARBA00022692"/>
    </source>
</evidence>
<evidence type="ECO:0000313" key="10">
    <source>
        <dbReference type="Proteomes" id="UP000002489"/>
    </source>
</evidence>